<dbReference type="SUPFAM" id="SSF57903">
    <property type="entry name" value="FYVE/PHD zinc finger"/>
    <property type="match status" value="1"/>
</dbReference>
<evidence type="ECO:0000256" key="1">
    <source>
        <dbReference type="ARBA" id="ARBA00022528"/>
    </source>
</evidence>
<organism evidence="9 10">
    <name type="scientific">Adiantum capillus-veneris</name>
    <name type="common">Maidenhair fern</name>
    <dbReference type="NCBI Taxonomy" id="13818"/>
    <lineage>
        <taxon>Eukaryota</taxon>
        <taxon>Viridiplantae</taxon>
        <taxon>Streptophyta</taxon>
        <taxon>Embryophyta</taxon>
        <taxon>Tracheophyta</taxon>
        <taxon>Polypodiopsida</taxon>
        <taxon>Polypodiidae</taxon>
        <taxon>Polypodiales</taxon>
        <taxon>Pteridineae</taxon>
        <taxon>Pteridaceae</taxon>
        <taxon>Vittarioideae</taxon>
        <taxon>Adiantum</taxon>
    </lineage>
</organism>
<dbReference type="SMART" id="SM00487">
    <property type="entry name" value="DEXDc"/>
    <property type="match status" value="1"/>
</dbReference>
<dbReference type="EMBL" id="JABFUD020000019">
    <property type="protein sequence ID" value="KAI5065339.1"/>
    <property type="molecule type" value="Genomic_DNA"/>
</dbReference>
<evidence type="ECO:0000313" key="10">
    <source>
        <dbReference type="Proteomes" id="UP000886520"/>
    </source>
</evidence>
<protein>
    <submittedName>
        <fullName evidence="9">Uncharacterized protein</fullName>
    </submittedName>
</protein>
<dbReference type="AlphaFoldDB" id="A0A9D4UDL1"/>
<keyword evidence="1" id="KW-0934">Plastid</keyword>
<dbReference type="InterPro" id="IPR001965">
    <property type="entry name" value="Znf_PHD"/>
</dbReference>
<dbReference type="Gene3D" id="3.30.40.10">
    <property type="entry name" value="Zinc/RING finger domain, C3HC4 (zinc finger)"/>
    <property type="match status" value="1"/>
</dbReference>
<dbReference type="InterPro" id="IPR038718">
    <property type="entry name" value="SNF2-like_sf"/>
</dbReference>
<dbReference type="SMART" id="SM00249">
    <property type="entry name" value="PHD"/>
    <property type="match status" value="1"/>
</dbReference>
<dbReference type="SMART" id="SM00490">
    <property type="entry name" value="HELICc"/>
    <property type="match status" value="1"/>
</dbReference>
<evidence type="ECO:0000256" key="6">
    <source>
        <dbReference type="SAM" id="MobiDB-lite"/>
    </source>
</evidence>
<dbReference type="Proteomes" id="UP000886520">
    <property type="component" value="Chromosome 19"/>
</dbReference>
<evidence type="ECO:0000256" key="4">
    <source>
        <dbReference type="ARBA" id="ARBA00022801"/>
    </source>
</evidence>
<dbReference type="InterPro" id="IPR001650">
    <property type="entry name" value="Helicase_C-like"/>
</dbReference>
<dbReference type="SUPFAM" id="SSF52540">
    <property type="entry name" value="P-loop containing nucleoside triphosphate hydrolases"/>
    <property type="match status" value="2"/>
</dbReference>
<evidence type="ECO:0000256" key="2">
    <source>
        <dbReference type="ARBA" id="ARBA00022723"/>
    </source>
</evidence>
<feature type="compositionally biased region" description="Basic residues" evidence="6">
    <location>
        <begin position="39"/>
        <end position="48"/>
    </location>
</feature>
<dbReference type="InterPro" id="IPR027417">
    <property type="entry name" value="P-loop_NTPase"/>
</dbReference>
<keyword evidence="10" id="KW-1185">Reference proteome</keyword>
<dbReference type="Gene3D" id="3.40.50.10810">
    <property type="entry name" value="Tandem AAA-ATPase domain"/>
    <property type="match status" value="1"/>
</dbReference>
<feature type="compositionally biased region" description="Basic and acidic residues" evidence="6">
    <location>
        <begin position="61"/>
        <end position="74"/>
    </location>
</feature>
<dbReference type="PROSITE" id="PS51192">
    <property type="entry name" value="HELICASE_ATP_BIND_1"/>
    <property type="match status" value="1"/>
</dbReference>
<feature type="domain" description="Helicase ATP-binding" evidence="7">
    <location>
        <begin position="226"/>
        <end position="396"/>
    </location>
</feature>
<dbReference type="InterPro" id="IPR013083">
    <property type="entry name" value="Znf_RING/FYVE/PHD"/>
</dbReference>
<dbReference type="InterPro" id="IPR019787">
    <property type="entry name" value="Znf_PHD-finger"/>
</dbReference>
<dbReference type="GO" id="GO:0008270">
    <property type="term" value="F:zinc ion binding"/>
    <property type="evidence" value="ECO:0007669"/>
    <property type="project" value="UniProtKB-KW"/>
</dbReference>
<dbReference type="OrthoDB" id="1899296at2759"/>
<keyword evidence="1" id="KW-0150">Chloroplast</keyword>
<dbReference type="InterPro" id="IPR000330">
    <property type="entry name" value="SNF2_N"/>
</dbReference>
<dbReference type="InterPro" id="IPR049730">
    <property type="entry name" value="SNF2/RAD54-like_C"/>
</dbReference>
<evidence type="ECO:0000259" key="8">
    <source>
        <dbReference type="PROSITE" id="PS51194"/>
    </source>
</evidence>
<sequence>MPSTYTPTKHSREKNKNLVSNAHEEATHADRRRSLTALRRTKRGRGGKGRFSSGVGGSSMDDIRRNSLDEPRKSERARKSRVTYINGQPVLRLNTYTLEEGEPSVFRKSPNKDSPPVCRPEKKRKLSKKVGEQSVRKMSENAWAGNNQKITEDMIAAKNKAMLFLVSIMDTLDAFITPEVKRKLLEFVEKLPFKQAVPKTQILRQPKCIVNGEMRDYQLRGLSFLISMFDNGVSAILADEMGLGKTLQTIAFLGYLKFERHVGGPHLVVCPLSVLSSWMKEFQHWCPELRVIRLHSSDKAERERFRREVLNDSSSFDVVVTTYEMVASQNMKMALRSKIHWRYLILDEGHKIKNENALITDAVRHIYRQGLLLLTGTPLQNNLHELWALFNQMFPDVFTEPKLFDNIYDMAQSKCDFKVLDKAHLLYKTLSLRRLKADVEKSLPPRTELKIYSPLSRMQHFWYRRLLLKNSKLLAQLEAESAGVFKKSKDGEAWKKLQSLLMQLRKCSNHPYLFPGAEEDPSSIGDDIVTSSGKMQLLDRLLHKLQRNGHRVVLFSQFTTMLNLLEDYCNYRGFDFRRLDGSTNRVKRTIDMHMFNKPSSPIFIFLLSTRAGGLGINLQTADTVILFDSDWNPQVDLQAMARVHRIGQTKPVHVYRLITGGTVEERIQQRSEKKLFLDHAVNNGGLEQSERSEASSLSEMLATITFGAKAFISSENTQELTDEDLDKIISRSSLQENGDVGKQECSKVQQTESSVMDAFTAIRVFEGVDYTPTSNREIGEEWLEATKRKRVSTTVDVDGYRIRRQNLYSLEEGEPSIFGREYLNDSEEFKCQRKKAQRAGIDYEHDDICLLCKDGGLLYCCDGCPAAYHSECLGYTNSEAAKISKLRWLCPHHACGICGRKAAAVGGLLFRCEMCPNAYCEDDLPAEAELVGSCERFENLGQELPSQAYFIHCCSYCGYLAKHQVNGNFEFPAGPIGISSEADCDVKADTKVLAQVILPEPHKAERSPLLEDVKPKHDDWNCPLRMEQQPKQSQNIYELKPFVSKEYEPKPSLEALKGINGTRMRNEIVIID</sequence>
<dbReference type="InterPro" id="IPR011011">
    <property type="entry name" value="Znf_FYVE_PHD"/>
</dbReference>
<feature type="region of interest" description="Disordered" evidence="6">
    <location>
        <begin position="1"/>
        <end position="82"/>
    </location>
</feature>
<keyword evidence="5" id="KW-0862">Zinc</keyword>
<dbReference type="Pfam" id="PF00176">
    <property type="entry name" value="SNF2-rel_dom"/>
    <property type="match status" value="1"/>
</dbReference>
<evidence type="ECO:0000259" key="7">
    <source>
        <dbReference type="PROSITE" id="PS51192"/>
    </source>
</evidence>
<dbReference type="InterPro" id="IPR014001">
    <property type="entry name" value="Helicase_ATP-bd"/>
</dbReference>
<reference evidence="9" key="1">
    <citation type="submission" date="2021-01" db="EMBL/GenBank/DDBJ databases">
        <title>Adiantum capillus-veneris genome.</title>
        <authorList>
            <person name="Fang Y."/>
            <person name="Liao Q."/>
        </authorList>
    </citation>
    <scope>NUCLEOTIDE SEQUENCE</scope>
    <source>
        <strain evidence="9">H3</strain>
        <tissue evidence="9">Leaf</tissue>
    </source>
</reference>
<name>A0A9D4UDL1_ADICA</name>
<dbReference type="GO" id="GO:0016787">
    <property type="term" value="F:hydrolase activity"/>
    <property type="evidence" value="ECO:0007669"/>
    <property type="project" value="UniProtKB-KW"/>
</dbReference>
<dbReference type="PROSITE" id="PS51194">
    <property type="entry name" value="HELICASE_CTER"/>
    <property type="match status" value="1"/>
</dbReference>
<dbReference type="PROSITE" id="PS01359">
    <property type="entry name" value="ZF_PHD_1"/>
    <property type="match status" value="1"/>
</dbReference>
<keyword evidence="4" id="KW-0378">Hydrolase</keyword>
<dbReference type="Gene3D" id="3.40.50.300">
    <property type="entry name" value="P-loop containing nucleotide triphosphate hydrolases"/>
    <property type="match status" value="1"/>
</dbReference>
<evidence type="ECO:0000313" key="9">
    <source>
        <dbReference type="EMBL" id="KAI5065339.1"/>
    </source>
</evidence>
<feature type="region of interest" description="Disordered" evidence="6">
    <location>
        <begin position="102"/>
        <end position="134"/>
    </location>
</feature>
<dbReference type="InterPro" id="IPR019786">
    <property type="entry name" value="Zinc_finger_PHD-type_CS"/>
</dbReference>
<accession>A0A9D4UDL1</accession>
<proteinExistence type="predicted"/>
<evidence type="ECO:0000256" key="3">
    <source>
        <dbReference type="ARBA" id="ARBA00022771"/>
    </source>
</evidence>
<dbReference type="Pfam" id="PF00628">
    <property type="entry name" value="PHD"/>
    <property type="match status" value="1"/>
</dbReference>
<evidence type="ECO:0000256" key="5">
    <source>
        <dbReference type="ARBA" id="ARBA00022833"/>
    </source>
</evidence>
<dbReference type="GO" id="GO:0005524">
    <property type="term" value="F:ATP binding"/>
    <property type="evidence" value="ECO:0007669"/>
    <property type="project" value="InterPro"/>
</dbReference>
<comment type="caution">
    <text evidence="9">The sequence shown here is derived from an EMBL/GenBank/DDBJ whole genome shotgun (WGS) entry which is preliminary data.</text>
</comment>
<dbReference type="PANTHER" id="PTHR10799">
    <property type="entry name" value="SNF2/RAD54 HELICASE FAMILY"/>
    <property type="match status" value="1"/>
</dbReference>
<dbReference type="Pfam" id="PF00271">
    <property type="entry name" value="Helicase_C"/>
    <property type="match status" value="1"/>
</dbReference>
<keyword evidence="3" id="KW-0863">Zinc-finger</keyword>
<feature type="compositionally biased region" description="Basic and acidic residues" evidence="6">
    <location>
        <begin position="22"/>
        <end position="33"/>
    </location>
</feature>
<dbReference type="CDD" id="cd18793">
    <property type="entry name" value="SF2_C_SNF"/>
    <property type="match status" value="1"/>
</dbReference>
<gene>
    <name evidence="9" type="ORF">GOP47_0020034</name>
</gene>
<keyword evidence="2" id="KW-0479">Metal-binding</keyword>
<feature type="domain" description="Helicase C-terminal" evidence="8">
    <location>
        <begin position="537"/>
        <end position="697"/>
    </location>
</feature>